<protein>
    <recommendedName>
        <fullName evidence="4">HAMP domain-containing protein</fullName>
    </recommendedName>
</protein>
<keyword evidence="1" id="KW-0472">Membrane</keyword>
<evidence type="ECO:0000313" key="3">
    <source>
        <dbReference type="Proteomes" id="UP000187313"/>
    </source>
</evidence>
<dbReference type="Proteomes" id="UP000187313">
    <property type="component" value="Unassembled WGS sequence"/>
</dbReference>
<dbReference type="EMBL" id="MPTD01000001">
    <property type="protein sequence ID" value="OMD55587.1"/>
    <property type="molecule type" value="Genomic_DNA"/>
</dbReference>
<accession>A0ABX3HVL1</accession>
<keyword evidence="1" id="KW-1133">Transmembrane helix</keyword>
<gene>
    <name evidence="2" type="ORF">BSK51_00020</name>
</gene>
<evidence type="ECO:0000313" key="2">
    <source>
        <dbReference type="EMBL" id="OMD55587.1"/>
    </source>
</evidence>
<name>A0ABX3HVL1_9BACL</name>
<dbReference type="RefSeq" id="WP_076297844.1">
    <property type="nucleotide sequence ID" value="NZ_MPTD01000001.1"/>
</dbReference>
<organism evidence="2 3">
    <name type="scientific">Paenibacillus odorifer</name>
    <dbReference type="NCBI Taxonomy" id="189426"/>
    <lineage>
        <taxon>Bacteria</taxon>
        <taxon>Bacillati</taxon>
        <taxon>Bacillota</taxon>
        <taxon>Bacilli</taxon>
        <taxon>Bacillales</taxon>
        <taxon>Paenibacillaceae</taxon>
        <taxon>Paenibacillus</taxon>
    </lineage>
</organism>
<proteinExistence type="predicted"/>
<reference evidence="2 3" key="1">
    <citation type="submission" date="2016-10" db="EMBL/GenBank/DDBJ databases">
        <title>Paenibacillus species isolates.</title>
        <authorList>
            <person name="Beno S.M."/>
        </authorList>
    </citation>
    <scope>NUCLEOTIDE SEQUENCE [LARGE SCALE GENOMIC DNA]</scope>
    <source>
        <strain evidence="2 3">FSL R5-0923</strain>
    </source>
</reference>
<sequence length="199" mass="22109">MHKLRTVRIHYLYIFIGSALLSAAFLFAVERAVALLYSHYSGKSGVFFVRLIHWTINHIGTIPSVIILFVLFFSGLFILRSQKIADDLHTVLIGSSELADKGVTKEIKVLSGGELGQIAANLNRMQRIEVPNRGVATETMQDTPAVALLIRTRAILRALREVEEADNTDDGMEAQALLEAASVEARSMERFLENLIIES</sequence>
<keyword evidence="1" id="KW-0812">Transmembrane</keyword>
<keyword evidence="3" id="KW-1185">Reference proteome</keyword>
<feature type="transmembrane region" description="Helical" evidence="1">
    <location>
        <begin position="12"/>
        <end position="38"/>
    </location>
</feature>
<feature type="transmembrane region" description="Helical" evidence="1">
    <location>
        <begin position="58"/>
        <end position="79"/>
    </location>
</feature>
<evidence type="ECO:0000256" key="1">
    <source>
        <dbReference type="SAM" id="Phobius"/>
    </source>
</evidence>
<evidence type="ECO:0008006" key="4">
    <source>
        <dbReference type="Google" id="ProtNLM"/>
    </source>
</evidence>
<comment type="caution">
    <text evidence="2">The sequence shown here is derived from an EMBL/GenBank/DDBJ whole genome shotgun (WGS) entry which is preliminary data.</text>
</comment>